<proteinExistence type="predicted"/>
<dbReference type="AlphaFoldDB" id="A0A9P8Y254"/>
<keyword evidence="1" id="KW-0472">Membrane</keyword>
<feature type="transmembrane region" description="Helical" evidence="1">
    <location>
        <begin position="51"/>
        <end position="72"/>
    </location>
</feature>
<dbReference type="OrthoDB" id="4829316at2759"/>
<protein>
    <submittedName>
        <fullName evidence="2">Uncharacterized protein</fullName>
    </submittedName>
</protein>
<keyword evidence="1" id="KW-0812">Transmembrane</keyword>
<dbReference type="Proteomes" id="UP000756346">
    <property type="component" value="Unassembled WGS sequence"/>
</dbReference>
<reference evidence="2" key="1">
    <citation type="journal article" date="2021" name="Nat. Commun.">
        <title>Genetic determinants of endophytism in the Arabidopsis root mycobiome.</title>
        <authorList>
            <person name="Mesny F."/>
            <person name="Miyauchi S."/>
            <person name="Thiergart T."/>
            <person name="Pickel B."/>
            <person name="Atanasova L."/>
            <person name="Karlsson M."/>
            <person name="Huettel B."/>
            <person name="Barry K.W."/>
            <person name="Haridas S."/>
            <person name="Chen C."/>
            <person name="Bauer D."/>
            <person name="Andreopoulos W."/>
            <person name="Pangilinan J."/>
            <person name="LaButti K."/>
            <person name="Riley R."/>
            <person name="Lipzen A."/>
            <person name="Clum A."/>
            <person name="Drula E."/>
            <person name="Henrissat B."/>
            <person name="Kohler A."/>
            <person name="Grigoriev I.V."/>
            <person name="Martin F.M."/>
            <person name="Hacquard S."/>
        </authorList>
    </citation>
    <scope>NUCLEOTIDE SEQUENCE</scope>
    <source>
        <strain evidence="2">MPI-CAGE-CH-0230</strain>
    </source>
</reference>
<gene>
    <name evidence="2" type="ORF">B0I36DRAFT_365455</name>
</gene>
<keyword evidence="1" id="KW-1133">Transmembrane helix</keyword>
<name>A0A9P8Y254_9PEZI</name>
<evidence type="ECO:0000313" key="3">
    <source>
        <dbReference type="Proteomes" id="UP000756346"/>
    </source>
</evidence>
<keyword evidence="3" id="KW-1185">Reference proteome</keyword>
<dbReference type="RefSeq" id="XP_046009009.1">
    <property type="nucleotide sequence ID" value="XM_046159136.1"/>
</dbReference>
<sequence length="76" mass="8633">MSAVQKVARRTLYTSMRQFARSFEAHPQPISMTGSQPGDWGRIVRTRGQNLVLYSGFMSAVLFWPAAARWMLDGRV</sequence>
<accession>A0A9P8Y254</accession>
<evidence type="ECO:0000313" key="2">
    <source>
        <dbReference type="EMBL" id="KAH7025792.1"/>
    </source>
</evidence>
<organism evidence="2 3">
    <name type="scientific">Microdochium trichocladiopsis</name>
    <dbReference type="NCBI Taxonomy" id="1682393"/>
    <lineage>
        <taxon>Eukaryota</taxon>
        <taxon>Fungi</taxon>
        <taxon>Dikarya</taxon>
        <taxon>Ascomycota</taxon>
        <taxon>Pezizomycotina</taxon>
        <taxon>Sordariomycetes</taxon>
        <taxon>Xylariomycetidae</taxon>
        <taxon>Xylariales</taxon>
        <taxon>Microdochiaceae</taxon>
        <taxon>Microdochium</taxon>
    </lineage>
</organism>
<dbReference type="GeneID" id="70188682"/>
<dbReference type="EMBL" id="JAGTJQ010000008">
    <property type="protein sequence ID" value="KAH7025792.1"/>
    <property type="molecule type" value="Genomic_DNA"/>
</dbReference>
<evidence type="ECO:0000256" key="1">
    <source>
        <dbReference type="SAM" id="Phobius"/>
    </source>
</evidence>
<comment type="caution">
    <text evidence="2">The sequence shown here is derived from an EMBL/GenBank/DDBJ whole genome shotgun (WGS) entry which is preliminary data.</text>
</comment>